<reference evidence="1 2" key="1">
    <citation type="submission" date="2018-09" db="EMBL/GenBank/DDBJ databases">
        <title>Genomic Encyclopedia of Archaeal and Bacterial Type Strains, Phase II (KMG-II): from individual species to whole genera.</title>
        <authorList>
            <person name="Goeker M."/>
        </authorList>
    </citation>
    <scope>NUCLEOTIDE SEQUENCE [LARGE SCALE GENOMIC DNA]</scope>
    <source>
        <strain evidence="1 2">DSM 27148</strain>
    </source>
</reference>
<organism evidence="1 2">
    <name type="scientific">Mangrovibacterium diazotrophicum</name>
    <dbReference type="NCBI Taxonomy" id="1261403"/>
    <lineage>
        <taxon>Bacteria</taxon>
        <taxon>Pseudomonadati</taxon>
        <taxon>Bacteroidota</taxon>
        <taxon>Bacteroidia</taxon>
        <taxon>Marinilabiliales</taxon>
        <taxon>Prolixibacteraceae</taxon>
        <taxon>Mangrovibacterium</taxon>
    </lineage>
</organism>
<keyword evidence="2" id="KW-1185">Reference proteome</keyword>
<name>A0A419VUB2_9BACT</name>
<evidence type="ECO:0000313" key="2">
    <source>
        <dbReference type="Proteomes" id="UP000283387"/>
    </source>
</evidence>
<sequence>MIDSSWTVVADDEETKFKYNQYKNDTSLACRTIADTIWNIMKSGISEIEAENLVSKFNSSLDMKAESKQVNNVSGFWDCYQYHWKDSKTGDVINLWKCKLKNNTIYGLWELEISNDSLLNHLNSKHDPYYKVYK</sequence>
<protein>
    <submittedName>
        <fullName evidence="1">Uncharacterized protein</fullName>
    </submittedName>
</protein>
<comment type="caution">
    <text evidence="1">The sequence shown here is derived from an EMBL/GenBank/DDBJ whole genome shotgun (WGS) entry which is preliminary data.</text>
</comment>
<proteinExistence type="predicted"/>
<dbReference type="EMBL" id="RAPN01000006">
    <property type="protein sequence ID" value="RKD85091.1"/>
    <property type="molecule type" value="Genomic_DNA"/>
</dbReference>
<dbReference type="RefSeq" id="WP_120275745.1">
    <property type="nucleotide sequence ID" value="NZ_RAPN01000006.1"/>
</dbReference>
<dbReference type="AlphaFoldDB" id="A0A419VUB2"/>
<accession>A0A419VUB2</accession>
<evidence type="ECO:0000313" key="1">
    <source>
        <dbReference type="EMBL" id="RKD85091.1"/>
    </source>
</evidence>
<dbReference type="OrthoDB" id="9882675at2"/>
<dbReference type="Proteomes" id="UP000283387">
    <property type="component" value="Unassembled WGS sequence"/>
</dbReference>
<gene>
    <name evidence="1" type="ORF">BC643_4610</name>
</gene>